<protein>
    <recommendedName>
        <fullName evidence="2">C3H1-type domain-containing protein</fullName>
    </recommendedName>
</protein>
<accession>A0A1Q9D6A3</accession>
<comment type="caution">
    <text evidence="3">The sequence shown here is derived from an EMBL/GenBank/DDBJ whole genome shotgun (WGS) entry which is preliminary data.</text>
</comment>
<gene>
    <name evidence="3" type="ORF">AK812_SmicGene27683</name>
</gene>
<evidence type="ECO:0000256" key="1">
    <source>
        <dbReference type="PROSITE-ProRule" id="PRU00723"/>
    </source>
</evidence>
<evidence type="ECO:0000259" key="2">
    <source>
        <dbReference type="PROSITE" id="PS50103"/>
    </source>
</evidence>
<keyword evidence="1" id="KW-0862">Zinc</keyword>
<name>A0A1Q9D6A3_SYMMI</name>
<evidence type="ECO:0000313" key="3">
    <source>
        <dbReference type="EMBL" id="OLP90710.1"/>
    </source>
</evidence>
<dbReference type="PROSITE" id="PS50103">
    <property type="entry name" value="ZF_C3H1"/>
    <property type="match status" value="1"/>
</dbReference>
<sequence>MGIDRTGISIILAAVSLQHPGQRGVLICELGNQRVTKSTLSVLLEHGYEPDVHDLWSVLQGMVVTPSPALASGKKVFEALGIRHVSLDINGRDGAVLLDLSRPLNSSLHYLLGKCDVVTNFGTTEHIGESEYIDEPEGYERLDIWHAQYNAFRNIHGLARSDGGMIINMVPAAGCWPRHGAVEYEPRFFHTLAGAAGYEIRNLSLHRPDHDWSAEEAHLFWRLLREALRRQSYSLPDDMNADKIPALQNYAKEEQANVLSVFVRRGLHAFPDQQAFLQSPGLHLKRKAQEAADAEKHEFCLDSPRMRAPHCFWEMAFCFPTVPHLKCRMAFELEYRYTFLNVKEEVEEPPGRARARSSPPGRTRSIFTETAEEEKSMRTYLCSLAQAAADFRQARQEPEIEQENRPFEGRELAPELQQLVPTWGSLGHPEACRRSCIYFISGHCSNGQSCAYCHMAHVEKMPKLDKKQRMMVQQCSQAQLLSLLVPLCYDRAERFGFLKEASGILKLMEESSSTMQLPESFRSREFRSLRKALRKMNFVSLVGVLISHQSNRPGVNLATQLVELMDILRQQLTV</sequence>
<keyword evidence="1" id="KW-0863">Zinc-finger</keyword>
<feature type="domain" description="C3H1-type" evidence="2">
    <location>
        <begin position="430"/>
        <end position="460"/>
    </location>
</feature>
<dbReference type="Proteomes" id="UP000186817">
    <property type="component" value="Unassembled WGS sequence"/>
</dbReference>
<feature type="zinc finger region" description="C3H1-type" evidence="1">
    <location>
        <begin position="430"/>
        <end position="460"/>
    </location>
</feature>
<keyword evidence="1" id="KW-0479">Metal-binding</keyword>
<dbReference type="GO" id="GO:0008270">
    <property type="term" value="F:zinc ion binding"/>
    <property type="evidence" value="ECO:0007669"/>
    <property type="project" value="UniProtKB-KW"/>
</dbReference>
<dbReference type="InterPro" id="IPR000571">
    <property type="entry name" value="Znf_CCCH"/>
</dbReference>
<dbReference type="AlphaFoldDB" id="A0A1Q9D6A3"/>
<keyword evidence="4" id="KW-1185">Reference proteome</keyword>
<dbReference type="OrthoDB" id="407723at2759"/>
<evidence type="ECO:0000313" key="4">
    <source>
        <dbReference type="Proteomes" id="UP000186817"/>
    </source>
</evidence>
<dbReference type="EMBL" id="LSRX01000698">
    <property type="protein sequence ID" value="OLP90710.1"/>
    <property type="molecule type" value="Genomic_DNA"/>
</dbReference>
<organism evidence="3 4">
    <name type="scientific">Symbiodinium microadriaticum</name>
    <name type="common">Dinoflagellate</name>
    <name type="synonym">Zooxanthella microadriatica</name>
    <dbReference type="NCBI Taxonomy" id="2951"/>
    <lineage>
        <taxon>Eukaryota</taxon>
        <taxon>Sar</taxon>
        <taxon>Alveolata</taxon>
        <taxon>Dinophyceae</taxon>
        <taxon>Suessiales</taxon>
        <taxon>Symbiodiniaceae</taxon>
        <taxon>Symbiodinium</taxon>
    </lineage>
</organism>
<proteinExistence type="predicted"/>
<reference evidence="3 4" key="1">
    <citation type="submission" date="2016-02" db="EMBL/GenBank/DDBJ databases">
        <title>Genome analysis of coral dinoflagellate symbionts highlights evolutionary adaptations to a symbiotic lifestyle.</title>
        <authorList>
            <person name="Aranda M."/>
            <person name="Li Y."/>
            <person name="Liew Y.J."/>
            <person name="Baumgarten S."/>
            <person name="Simakov O."/>
            <person name="Wilson M."/>
            <person name="Piel J."/>
            <person name="Ashoor H."/>
            <person name="Bougouffa S."/>
            <person name="Bajic V.B."/>
            <person name="Ryu T."/>
            <person name="Ravasi T."/>
            <person name="Bayer T."/>
            <person name="Micklem G."/>
            <person name="Kim H."/>
            <person name="Bhak J."/>
            <person name="Lajeunesse T.C."/>
            <person name="Voolstra C.R."/>
        </authorList>
    </citation>
    <scope>NUCLEOTIDE SEQUENCE [LARGE SCALE GENOMIC DNA]</scope>
    <source>
        <strain evidence="3 4">CCMP2467</strain>
    </source>
</reference>